<name>A0A8A2VC29_9EURY</name>
<dbReference type="KEGG" id="hakz:J0X25_15210"/>
<proteinExistence type="predicted"/>
<dbReference type="EMBL" id="CP071462">
    <property type="protein sequence ID" value="QSW98726.1"/>
    <property type="molecule type" value="Genomic_DNA"/>
</dbReference>
<organism evidence="2 3">
    <name type="scientific">Haloterrigena alkaliphila</name>
    <dbReference type="NCBI Taxonomy" id="2816475"/>
    <lineage>
        <taxon>Archaea</taxon>
        <taxon>Methanobacteriati</taxon>
        <taxon>Methanobacteriota</taxon>
        <taxon>Stenosarchaea group</taxon>
        <taxon>Halobacteria</taxon>
        <taxon>Halobacteriales</taxon>
        <taxon>Natrialbaceae</taxon>
        <taxon>Haloterrigena</taxon>
    </lineage>
</organism>
<dbReference type="PROSITE" id="PS51318">
    <property type="entry name" value="TAT"/>
    <property type="match status" value="1"/>
</dbReference>
<evidence type="ECO:0000313" key="3">
    <source>
        <dbReference type="Proteomes" id="UP000663203"/>
    </source>
</evidence>
<sequence>MNDPERNASRRRFMRVGAVTAGALPFAVAGQTAAQETSSENGNDETDGGSEFQNAIASRDSFYSGAVFRVVSPPLENAPSIGAIDALRNHVAYSIELFNTNEEGQLYVPQDVRLEEGEQYVYDDRLSSPTEDELTVNDFVRVQFRRLTDADLPFEFARPEDFDILEDSGGEAAVRPDNFYSGALFEITSGAQGWVPDDIAQSGLFTDYNTVHAEYLGTNNRFLLFAQEAATTDTGQTYVMRDEFELFDPAGNLVATEFNTVDEDSITIDDEFLR</sequence>
<evidence type="ECO:0000256" key="1">
    <source>
        <dbReference type="SAM" id="MobiDB-lite"/>
    </source>
</evidence>
<keyword evidence="3" id="KW-1185">Reference proteome</keyword>
<dbReference type="AlphaFoldDB" id="A0A8A2VC29"/>
<dbReference type="InterPro" id="IPR006311">
    <property type="entry name" value="TAT_signal"/>
</dbReference>
<dbReference type="Proteomes" id="UP000663203">
    <property type="component" value="Chromosome"/>
</dbReference>
<feature type="compositionally biased region" description="Polar residues" evidence="1">
    <location>
        <begin position="32"/>
        <end position="41"/>
    </location>
</feature>
<feature type="region of interest" description="Disordered" evidence="1">
    <location>
        <begin position="31"/>
        <end position="51"/>
    </location>
</feature>
<reference evidence="2 3" key="1">
    <citation type="submission" date="2021-03" db="EMBL/GenBank/DDBJ databases">
        <title>Haloterrigena longa sp. nov. and Haloterrigena limicola sp. nov., extremely halophilic archaea isolated from a salt lake.</title>
        <authorList>
            <person name="Henglin C."/>
        </authorList>
    </citation>
    <scope>NUCLEOTIDE SEQUENCE [LARGE SCALE GENOMIC DNA]</scope>
    <source>
        <strain evidence="2 3">KZCA68</strain>
    </source>
</reference>
<gene>
    <name evidence="2" type="ORF">J0X25_15210</name>
</gene>
<accession>A0A8A2VC29</accession>
<protein>
    <submittedName>
        <fullName evidence="2">Uncharacterized protein</fullName>
    </submittedName>
</protein>
<evidence type="ECO:0000313" key="2">
    <source>
        <dbReference type="EMBL" id="QSW98726.1"/>
    </source>
</evidence>